<organism evidence="2 3">
    <name type="scientific">Aphidius gifuensis</name>
    <name type="common">Parasitoid wasp</name>
    <dbReference type="NCBI Taxonomy" id="684658"/>
    <lineage>
        <taxon>Eukaryota</taxon>
        <taxon>Metazoa</taxon>
        <taxon>Ecdysozoa</taxon>
        <taxon>Arthropoda</taxon>
        <taxon>Hexapoda</taxon>
        <taxon>Insecta</taxon>
        <taxon>Pterygota</taxon>
        <taxon>Neoptera</taxon>
        <taxon>Endopterygota</taxon>
        <taxon>Hymenoptera</taxon>
        <taxon>Apocrita</taxon>
        <taxon>Ichneumonoidea</taxon>
        <taxon>Braconidae</taxon>
        <taxon>Aphidiinae</taxon>
        <taxon>Aphidius</taxon>
    </lineage>
</organism>
<evidence type="ECO:0000256" key="1">
    <source>
        <dbReference type="SAM" id="SignalP"/>
    </source>
</evidence>
<proteinExistence type="predicted"/>
<feature type="chain" id="PRO_5032276904" description="Venom protein" evidence="1">
    <location>
        <begin position="21"/>
        <end position="560"/>
    </location>
</feature>
<name>A0A834XZF1_APHGI</name>
<gene>
    <name evidence="2" type="ORF">HCN44_006788</name>
</gene>
<keyword evidence="1" id="KW-0732">Signal</keyword>
<keyword evidence="3" id="KW-1185">Reference proteome</keyword>
<dbReference type="EMBL" id="JACMRX010000002">
    <property type="protein sequence ID" value="KAF7995681.1"/>
    <property type="molecule type" value="Genomic_DNA"/>
</dbReference>
<sequence length="560" mass="64148">MSLLSLHFLMLICLVNQAYTLNSNTEKKLLNDIENVKDIFKIMSNESTNTIINKISNDLSLTSQQSGNIKSIEYIMNLMINYSITDDVNTLNIEESFKRFINSIQKIRSRYCGSNIPPTQFIIQQLYNFIITVQMELSINDINNLFDQLIKIEPVNYQSVHENLTLIINDTQNILEEFNYLFKNSIKSLSFDRSIDNCVTKKINDDEAVFKNISTPFVYLPDKEKSQCVGDHEILKNQNICPGIISDCVDGNLILYCLELKNIPSVNFPFIQVWNKDKGYFSLTKNGFSDLVTNEHGTINDCFKNPTKTLRTTDTCYPQKCTCNETKYSLRIKNKIVISTRLIKSDVENNMVITGVRFVKNNETIYTQIREGKLLAGGYINQTTVKWKPIKYLSKNIIDEKLKSDSKEFIEIDKKNKSINMDAVNCKSDSSIVTGIRLKSHDNRISLTIVCHNVDWINGTLSTDMKTIIYPVKKNDKNLKQIVEGTGNRSELLGNNDHGKNASLNRENNYEEFVNLSFDGQDVMSTISVPISGVEIYQKNNNSSSYFIAYRLYSIDYSKL</sequence>
<dbReference type="AlphaFoldDB" id="A0A834XZF1"/>
<accession>A0A834XZF1</accession>
<dbReference type="PANTHER" id="PTHR47890:SF1">
    <property type="entry name" value="LD24308P"/>
    <property type="match status" value="1"/>
</dbReference>
<evidence type="ECO:0008006" key="4">
    <source>
        <dbReference type="Google" id="ProtNLM"/>
    </source>
</evidence>
<dbReference type="PANTHER" id="PTHR47890">
    <property type="entry name" value="LD24308P"/>
    <property type="match status" value="1"/>
</dbReference>
<reference evidence="2 3" key="1">
    <citation type="submission" date="2020-08" db="EMBL/GenBank/DDBJ databases">
        <title>Aphidius gifuensis genome sequencing and assembly.</title>
        <authorList>
            <person name="Du Z."/>
        </authorList>
    </citation>
    <scope>NUCLEOTIDE SEQUENCE [LARGE SCALE GENOMIC DNA]</scope>
    <source>
        <strain evidence="2">YNYX2018</strain>
        <tissue evidence="2">Adults</tissue>
    </source>
</reference>
<dbReference type="Proteomes" id="UP000639338">
    <property type="component" value="Unassembled WGS sequence"/>
</dbReference>
<comment type="caution">
    <text evidence="2">The sequence shown here is derived from an EMBL/GenBank/DDBJ whole genome shotgun (WGS) entry which is preliminary data.</text>
</comment>
<protein>
    <recommendedName>
        <fullName evidence="4">Venom protein</fullName>
    </recommendedName>
</protein>
<evidence type="ECO:0000313" key="2">
    <source>
        <dbReference type="EMBL" id="KAF7995681.1"/>
    </source>
</evidence>
<feature type="signal peptide" evidence="1">
    <location>
        <begin position="1"/>
        <end position="20"/>
    </location>
</feature>
<evidence type="ECO:0000313" key="3">
    <source>
        <dbReference type="Proteomes" id="UP000639338"/>
    </source>
</evidence>